<dbReference type="InterPro" id="IPR042099">
    <property type="entry name" value="ANL_N_sf"/>
</dbReference>
<organism evidence="2 3">
    <name type="scientific">Niveibacterium microcysteis</name>
    <dbReference type="NCBI Taxonomy" id="2811415"/>
    <lineage>
        <taxon>Bacteria</taxon>
        <taxon>Pseudomonadati</taxon>
        <taxon>Pseudomonadota</taxon>
        <taxon>Betaproteobacteria</taxon>
        <taxon>Rhodocyclales</taxon>
        <taxon>Rhodocyclaceae</taxon>
        <taxon>Niveibacterium</taxon>
    </lineage>
</organism>
<dbReference type="SUPFAM" id="SSF56801">
    <property type="entry name" value="Acetyl-CoA synthetase-like"/>
    <property type="match status" value="1"/>
</dbReference>
<evidence type="ECO:0000313" key="3">
    <source>
        <dbReference type="Proteomes" id="UP000663570"/>
    </source>
</evidence>
<evidence type="ECO:0000313" key="2">
    <source>
        <dbReference type="EMBL" id="QSI75301.1"/>
    </source>
</evidence>
<dbReference type="Proteomes" id="UP000663570">
    <property type="component" value="Chromosome"/>
</dbReference>
<dbReference type="Pfam" id="PF04443">
    <property type="entry name" value="LuxE"/>
    <property type="match status" value="1"/>
</dbReference>
<dbReference type="RefSeq" id="WP_206252727.1">
    <property type="nucleotide sequence ID" value="NZ_CP071060.1"/>
</dbReference>
<evidence type="ECO:0000259" key="1">
    <source>
        <dbReference type="Pfam" id="PF04443"/>
    </source>
</evidence>
<reference evidence="2 3" key="1">
    <citation type="submission" date="2021-02" db="EMBL/GenBank/DDBJ databases">
        <title>Niveibacterium changnyeongensis HC41.</title>
        <authorList>
            <person name="Kang M."/>
        </authorList>
    </citation>
    <scope>NUCLEOTIDE SEQUENCE [LARGE SCALE GENOMIC DNA]</scope>
    <source>
        <strain evidence="2 3">HC41</strain>
    </source>
</reference>
<dbReference type="Gene3D" id="3.40.50.12780">
    <property type="entry name" value="N-terminal domain of ligase-like"/>
    <property type="match status" value="1"/>
</dbReference>
<feature type="domain" description="Acyl-protein synthetase LuxE" evidence="1">
    <location>
        <begin position="28"/>
        <end position="353"/>
    </location>
</feature>
<accession>A0ABX7M340</accession>
<name>A0ABX7M340_9RHOO</name>
<dbReference type="EMBL" id="CP071060">
    <property type="protein sequence ID" value="QSI75301.1"/>
    <property type="molecule type" value="Genomic_DNA"/>
</dbReference>
<gene>
    <name evidence="2" type="ORF">JY500_12325</name>
</gene>
<protein>
    <submittedName>
        <fullName evidence="2">Acyl-protein synthetase</fullName>
    </submittedName>
</protein>
<proteinExistence type="predicted"/>
<dbReference type="InterPro" id="IPR007534">
    <property type="entry name" value="LuxE"/>
</dbReference>
<sequence>MADNEQPVGPFATRQSDKRGRLLGRLQALTLHHYTHCVPYARMLEGLHGNWRGASTLEAMPWLPVGLFKHLRLASVPDEEIIRELRSSGTSGSLPSRVLLDRETAAAQTKALARIVSDVLGRARRPMLVVDRIDLLRSGEALSARGAAVLGFGNFGRHHTYALAPDLALDLDAVKAFLARFSDEPVLVFGFTFFVWRDLVQALRARGERLAFPSGSVLLHGGGWKRLADQRVDNTQFKHAVADALGIQQVHNYYGMAEQVGSIFIECEAGRLHTPDYAEVIVRDPITLSPMPMGETGVIQLLSELPRSYPGHSLLTEDIGAVLGEDDCPCGRMGRTLRVDGRLPRAELRGCSDTRPA</sequence>
<keyword evidence="3" id="KW-1185">Reference proteome</keyword>